<gene>
    <name evidence="1" type="ORF">ONB67_00820</name>
</gene>
<proteinExistence type="predicted"/>
<name>A0AAX3N9N5_9PROT</name>
<evidence type="ECO:0000313" key="2">
    <source>
        <dbReference type="Proteomes" id="UP001222373"/>
    </source>
</evidence>
<accession>A0AAX3N9N5</accession>
<dbReference type="Proteomes" id="UP001222373">
    <property type="component" value="Chromosome"/>
</dbReference>
<reference evidence="1" key="1">
    <citation type="submission" date="2022-11" db="EMBL/GenBank/DDBJ databases">
        <title>Genomic comparisons reveal selection pressure and functional variation between nutritional endosymbionts of cave-adapted and epigean Hawaiian planthoppers.</title>
        <authorList>
            <person name="Gossett J.M."/>
            <person name="Porter M.L."/>
            <person name="Vasquez Y."/>
            <person name="Bennett G.M."/>
            <person name="Chong R.A."/>
        </authorList>
    </citation>
    <scope>NUCLEOTIDE SEQUENCE</scope>
    <source>
        <strain evidence="1">OPOL2</strain>
    </source>
</reference>
<evidence type="ECO:0000313" key="1">
    <source>
        <dbReference type="EMBL" id="WDI79229.1"/>
    </source>
</evidence>
<dbReference type="EMBL" id="CP110500">
    <property type="protein sequence ID" value="WDI79229.1"/>
    <property type="molecule type" value="Genomic_DNA"/>
</dbReference>
<protein>
    <submittedName>
        <fullName evidence="1">Uncharacterized protein</fullName>
    </submittedName>
</protein>
<organism evidence="1 2">
    <name type="scientific">Candidatus Vidania fulgoroideorum</name>
    <dbReference type="NCBI Taxonomy" id="881286"/>
    <lineage>
        <taxon>Bacteria</taxon>
        <taxon>Pseudomonadati</taxon>
        <taxon>Pseudomonadota</taxon>
        <taxon>Betaproteobacteria</taxon>
        <taxon>Candidatus Vidania</taxon>
    </lineage>
</organism>
<dbReference type="AlphaFoldDB" id="A0AAX3N9N5"/>
<sequence>MKKSDKILSYLIKDYLNNFEKNKKYIISFGNNKTIEYLFKKKIIENKKNYIFNSKNLNKKFKKKKKNVNNIDLHIGFINLNLKNFYVSFGNKNFFSEKFFCKNAKKRIFFLKNSKKKNFFSEINLSLFHSIKKFKNIGIESKFVIDNKGKNINSNNCLLLNNTFKNEKDVILYNFFKETLEVYSNSYFSKEKRDIVYYVSDYKISLNKSK</sequence>